<evidence type="ECO:0000313" key="1">
    <source>
        <dbReference type="EMBL" id="PRQ35642.1"/>
    </source>
</evidence>
<accession>A0A2P6QN79</accession>
<proteinExistence type="predicted"/>
<gene>
    <name evidence="1" type="ORF">RchiOBHm_Chr5g0082201</name>
</gene>
<dbReference type="EMBL" id="PDCK01000043">
    <property type="protein sequence ID" value="PRQ35642.1"/>
    <property type="molecule type" value="Genomic_DNA"/>
</dbReference>
<evidence type="ECO:0000313" key="2">
    <source>
        <dbReference type="Proteomes" id="UP000238479"/>
    </source>
</evidence>
<name>A0A2P6QN79_ROSCH</name>
<organism evidence="1 2">
    <name type="scientific">Rosa chinensis</name>
    <name type="common">China rose</name>
    <dbReference type="NCBI Taxonomy" id="74649"/>
    <lineage>
        <taxon>Eukaryota</taxon>
        <taxon>Viridiplantae</taxon>
        <taxon>Streptophyta</taxon>
        <taxon>Embryophyta</taxon>
        <taxon>Tracheophyta</taxon>
        <taxon>Spermatophyta</taxon>
        <taxon>Magnoliopsida</taxon>
        <taxon>eudicotyledons</taxon>
        <taxon>Gunneridae</taxon>
        <taxon>Pentapetalae</taxon>
        <taxon>rosids</taxon>
        <taxon>fabids</taxon>
        <taxon>Rosales</taxon>
        <taxon>Rosaceae</taxon>
        <taxon>Rosoideae</taxon>
        <taxon>Rosoideae incertae sedis</taxon>
        <taxon>Rosa</taxon>
    </lineage>
</organism>
<reference evidence="1 2" key="1">
    <citation type="journal article" date="2018" name="Nat. Genet.">
        <title>The Rosa genome provides new insights in the design of modern roses.</title>
        <authorList>
            <person name="Bendahmane M."/>
        </authorList>
    </citation>
    <scope>NUCLEOTIDE SEQUENCE [LARGE SCALE GENOMIC DNA]</scope>
    <source>
        <strain evidence="2">cv. Old Blush</strain>
    </source>
</reference>
<keyword evidence="2" id="KW-1185">Reference proteome</keyword>
<protein>
    <submittedName>
        <fullName evidence="1">Uncharacterized protein</fullName>
    </submittedName>
</protein>
<dbReference type="Gramene" id="PRQ35642">
    <property type="protein sequence ID" value="PRQ35642"/>
    <property type="gene ID" value="RchiOBHm_Chr5g0082201"/>
</dbReference>
<comment type="caution">
    <text evidence="1">The sequence shown here is derived from an EMBL/GenBank/DDBJ whole genome shotgun (WGS) entry which is preliminary data.</text>
</comment>
<sequence>MEPIVLTKFTAISKYQQAYTVLILVSNLSKLKKFKLTRIYTTIQYCCVAFSQNTVSNVMRSSFISQNTHNVKCDRFFSNVLQYCCVAQWSY</sequence>
<dbReference type="Proteomes" id="UP000238479">
    <property type="component" value="Chromosome 5"/>
</dbReference>
<dbReference type="AlphaFoldDB" id="A0A2P6QN79"/>